<feature type="domain" description="Bacterial Ig-like" evidence="5">
    <location>
        <begin position="1842"/>
        <end position="1934"/>
    </location>
</feature>
<feature type="region of interest" description="Disordered" evidence="1">
    <location>
        <begin position="1528"/>
        <end position="1565"/>
    </location>
</feature>
<feature type="domain" description="Bacterial Ig" evidence="4">
    <location>
        <begin position="1361"/>
        <end position="1420"/>
    </location>
</feature>
<feature type="domain" description="Bacterial Ig-like" evidence="6">
    <location>
        <begin position="510"/>
        <end position="602"/>
    </location>
</feature>
<evidence type="ECO:0000313" key="7">
    <source>
        <dbReference type="EMBL" id="RNF31248.1"/>
    </source>
</evidence>
<feature type="region of interest" description="Disordered" evidence="1">
    <location>
        <begin position="1024"/>
        <end position="1059"/>
    </location>
</feature>
<reference evidence="7" key="1">
    <citation type="submission" date="2014-10" db="EMBL/GenBank/DDBJ databases">
        <title>Massilia sp. genome.</title>
        <authorList>
            <person name="Xu B."/>
            <person name="Dai L."/>
            <person name="Huang Z."/>
        </authorList>
    </citation>
    <scope>NUCLEOTIDE SEQUENCE [LARGE SCALE GENOMIC DNA]</scope>
    <source>
        <strain evidence="7">CFS-1</strain>
    </source>
</reference>
<dbReference type="NCBIfam" id="NF033510">
    <property type="entry name" value="Ca_tandemer"/>
    <property type="match status" value="7"/>
</dbReference>
<dbReference type="Gene3D" id="2.60.40.10">
    <property type="entry name" value="Immunoglobulins"/>
    <property type="match status" value="10"/>
</dbReference>
<feature type="domain" description="Bacterial Ig-like" evidence="5">
    <location>
        <begin position="1537"/>
        <end position="1629"/>
    </location>
</feature>
<dbReference type="InterPro" id="IPR025592">
    <property type="entry name" value="DUF4347"/>
</dbReference>
<sequence>MTSKHQQAALGELFIASGAAAQGNDGQALAAALPELAIAGARREIVFIESDVPDIDTLIRGFGAGKEVVILDASRDGLRQIADALEGQSGIDALHVISHGQQGSVSLGSLMLDAGDVSAHAADLQAIGRSMAEGGDILLYGCNVGAGDAGLALVGSLAAATGADVAASSDLTGAAAQGGDWELEVRSGDIATPAVVDPALAAVYQRTLAATGIPEATVNFDTPSNFTSNGSDTDPAIDIIYRVSGNNDYLLRIDGTDKDFVNWDAGYIVSDSTAQGETSINFSFVGGQLFTPKSINVASYENGSSPQKLIFIGYDANDNPIRGPQPLTTADFPEDADVTYTTLNFSGFTDIARLKVFADPSSYDGKMIYLVFDEFELTDIKPAGPLAPAVTSVSSTNADGAYGIGQDIFVTVTFDQAVTVAGGIPTLQLETGTTDRLAVYASGSGSNTLTFKYTVQSGDSSTDLNYFSTGSLSLAGATIKGSNGGADASLVLPALNTADSLGGGKAIVIDTLAPTLAISSNVAGPLKIGQTAVITFTFSEQVSGFERSDVQVSGGTLGNLTDSGNGRSWTATFTPTDGVNNGVASITVEAGKYTDAAGNNGGAGSLPSITFDTLAPAKPAQPALQAASDTGVVGDNITSDSTPTFSGGAGSVEGLATVRVYAGAALIGQTTANADGSWSATSSVLASASYQVTVVASDEAGNASIASNPLSLVIDTIAPGAPTLPVLATGSDSGVKNDNITNAVIQTIGGAANSAEGGSVITLYSGGVAIPGASTTANLDGSWSIDLPLPHGSYAITARATDKAGNTGGASPVLTLTVDRVAPDQPQAPLLHADSNSGSKADTITNDRTPTFYGENGSVEGGATVKLYADGQPIGSVVAAANGSWSVAANELDNGTYTITAEAVDVAGNVSAASSGTSLTIDFTPPTAGVDNVAFSDDTGVAGDFITRIANQTVSGTLTAPLAGGEWVGVSIDNGVTYSPAVVGAGGDSWSLASVQIEGTGTLWVRVFDAAGNAGTPFSHAYELDTAAPGKPSTPDLTDASDSGDDKQDNITGVTTPTFTGTAEKDATITLYADGEAVGSAKADADGKWSVTVDEALEGGAYAFTVRATDLAGNQGVASDALDVTIITAAPSTTNLSFSLETDSGTAGDRVTNVAAQLLQGELSAALAQGEKVQVRIAGGSWQDATIVTGTTGWTLDTTLVQGAKEVEVQVVNAIGNAGPVESYEYVLDTEAPTVEIESDKLELKAGETATITITFSDAPGAAFTEQAIKVNGGTLSEFDGEGLVWTAVFTPAADTNNGAASITIDANLFTDLAGNNSLAAVPVALTFDTLRPETSAPVLAAASDTGWSAADGVTANPRPTFTGSAESGATVTLYDAMDNVIGSGTAVNGAWSIAPVANLANGKHTISARAVDVNGNASALVAGQEITIDTTPPTVTITSNVDKLKIGETATITFTFSEDPGATFTREDITVVGGTLGALEKDGLTFSATFTPTDDVNATTASITIGAGSYTDRAGNNGGPGIAPTLAFDTRAPGAPSVPDLDPASDTGTSDEDDITGDTTPTFSGTAEAGVTVTLFAGDEEIGSAVATGGVWSITSKVLEQGKYDITAIATDAFGNEGPASDPLKVEIITDAPTTTATSLKFSADTGASNTDLVTRTAAQTISGELDAQLKAGEYVEVSVDGGKHWSRASIDANGWSIAATLVAGEEAVAVRVVNAIGNPGEEYTRDYRLDTLAPGVTITSNVSALKRGESATITFTFSEDPGATFTWNGAAGDVVVSGGALSAISGSGATRTATFTPADGFEGNASITVAASSYADLAGNLGTNGVTPALAIDTKAPDAPAVPKLAADSDTGEKGDGRTESTTQVIEGGGADPGAMVYLYNGNLRIGSAQANADGLWSIDVALGGGTYTLSVTQNDKAGNESAKSDPFQLTVTVSNPEPNPQPNPPAVIDGMPVTTTTVTLPGGVRGTTVAVPIVTSGRNETDGQASLADIPLASSGGQTQLLAQLPVGYGLSSSGASVGATSGLAFLIASIKAATPTHAPDDQGHLVQNGTSFLQGLSYSSLLVHTVKPVSNPGTTDALVLTGFNPSGAQGTALVIETAGLANGASIQLADVDFAALIGAATVYTGSNGAILSGDGASQHFTVLMGNDNGVFAGGGSDLLSIAAGAPVDPGSASGRASAQQAAASGVTTLHGGQGGDAASFAGARADYDIEAHNGYLVVSSKAAPDAKALVVNVEELRFGDGNVAVENGAGLTTLAGMYQTVFGRQADLYGFEFWADHRDHGVSWGTIALELIASSERVAQHGDFNGDAANDIGLLYQALFNRAADAQGLAYWRAAMEERGMSLEQVATSFVESAEMVGFQRAALDWDFQV</sequence>
<dbReference type="InterPro" id="IPR025282">
    <property type="entry name" value="DUF4214"/>
</dbReference>
<dbReference type="EMBL" id="JSAB01000068">
    <property type="protein sequence ID" value="RNF31248.1"/>
    <property type="molecule type" value="Genomic_DNA"/>
</dbReference>
<feature type="domain" description="DUF4347" evidence="3">
    <location>
        <begin position="45"/>
        <end position="208"/>
    </location>
</feature>
<dbReference type="Pfam" id="PF13946">
    <property type="entry name" value="DUF4214"/>
    <property type="match status" value="1"/>
</dbReference>
<feature type="domain" description="Bacterial Ig-like" evidence="5">
    <location>
        <begin position="830"/>
        <end position="922"/>
    </location>
</feature>
<dbReference type="InterPro" id="IPR044048">
    <property type="entry name" value="Big_12"/>
</dbReference>
<dbReference type="InterPro" id="IPR013783">
    <property type="entry name" value="Ig-like_fold"/>
</dbReference>
<dbReference type="Pfam" id="PF19077">
    <property type="entry name" value="Big_13"/>
    <property type="match status" value="6"/>
</dbReference>
<protein>
    <recommendedName>
        <fullName evidence="9">DUF4347 domain-containing protein</fullName>
    </recommendedName>
</protein>
<evidence type="ECO:0000259" key="6">
    <source>
        <dbReference type="Pfam" id="PF19078"/>
    </source>
</evidence>
<dbReference type="Pfam" id="PF17936">
    <property type="entry name" value="Big_6"/>
    <property type="match status" value="1"/>
</dbReference>
<dbReference type="RefSeq" id="WP_123069041.1">
    <property type="nucleotide sequence ID" value="NZ_JSAB01000068.1"/>
</dbReference>
<dbReference type="Proteomes" id="UP000283254">
    <property type="component" value="Unassembled WGS sequence"/>
</dbReference>
<dbReference type="PANTHER" id="PTHR34677:SF3">
    <property type="entry name" value="BACTERIAL IG-LIKE DOMAIN-CONTAINING PROTEIN"/>
    <property type="match status" value="1"/>
</dbReference>
<gene>
    <name evidence="7" type="ORF">NM04_08155</name>
</gene>
<dbReference type="Pfam" id="PF14252">
    <property type="entry name" value="DUF4347"/>
    <property type="match status" value="1"/>
</dbReference>
<feature type="domain" description="Bacterial Ig-like" evidence="5">
    <location>
        <begin position="726"/>
        <end position="819"/>
    </location>
</feature>
<feature type="domain" description="Bacterial Ig-like" evidence="6">
    <location>
        <begin position="1732"/>
        <end position="1827"/>
    </location>
</feature>
<evidence type="ECO:0008006" key="9">
    <source>
        <dbReference type="Google" id="ProtNLM"/>
    </source>
</evidence>
<dbReference type="Pfam" id="PF19078">
    <property type="entry name" value="Big_12"/>
    <property type="match status" value="4"/>
</dbReference>
<dbReference type="InterPro" id="IPR044016">
    <property type="entry name" value="Big_13"/>
</dbReference>
<name>A0A422QMP9_9BURK</name>
<proteinExistence type="predicted"/>
<evidence type="ECO:0000313" key="8">
    <source>
        <dbReference type="Proteomes" id="UP000283254"/>
    </source>
</evidence>
<evidence type="ECO:0000259" key="4">
    <source>
        <dbReference type="Pfam" id="PF17936"/>
    </source>
</evidence>
<organism evidence="7 8">
    <name type="scientific">Massilia aurea</name>
    <dbReference type="NCBI Taxonomy" id="373040"/>
    <lineage>
        <taxon>Bacteria</taxon>
        <taxon>Pseudomonadati</taxon>
        <taxon>Pseudomonadota</taxon>
        <taxon>Betaproteobacteria</taxon>
        <taxon>Burkholderiales</taxon>
        <taxon>Oxalobacteraceae</taxon>
        <taxon>Telluria group</taxon>
        <taxon>Massilia</taxon>
    </lineage>
</organism>
<feature type="domain" description="DUF4214" evidence="2">
    <location>
        <begin position="2293"/>
        <end position="2361"/>
    </location>
</feature>
<feature type="domain" description="Bacterial Ig-like" evidence="5">
    <location>
        <begin position="621"/>
        <end position="716"/>
    </location>
</feature>
<feature type="region of interest" description="Disordered" evidence="1">
    <location>
        <begin position="1842"/>
        <end position="1870"/>
    </location>
</feature>
<comment type="caution">
    <text evidence="7">The sequence shown here is derived from an EMBL/GenBank/DDBJ whole genome shotgun (WGS) entry which is preliminary data.</text>
</comment>
<evidence type="ECO:0000259" key="3">
    <source>
        <dbReference type="Pfam" id="PF14252"/>
    </source>
</evidence>
<dbReference type="PANTHER" id="PTHR34677">
    <property type="match status" value="1"/>
</dbReference>
<evidence type="ECO:0000259" key="2">
    <source>
        <dbReference type="Pfam" id="PF13946"/>
    </source>
</evidence>
<evidence type="ECO:0000259" key="5">
    <source>
        <dbReference type="Pfam" id="PF19077"/>
    </source>
</evidence>
<dbReference type="InterPro" id="IPR041498">
    <property type="entry name" value="Big_6"/>
</dbReference>
<accession>A0A422QMP9</accession>
<keyword evidence="8" id="KW-1185">Reference proteome</keyword>
<feature type="domain" description="Bacterial Ig-like" evidence="6">
    <location>
        <begin position="1229"/>
        <end position="1319"/>
    </location>
</feature>
<evidence type="ECO:0000256" key="1">
    <source>
        <dbReference type="SAM" id="MobiDB-lite"/>
    </source>
</evidence>
<dbReference type="OrthoDB" id="6091599at2"/>
<feature type="domain" description="Bacterial Ig-like" evidence="6">
    <location>
        <begin position="1430"/>
        <end position="1520"/>
    </location>
</feature>
<feature type="domain" description="Bacterial Ig-like" evidence="5">
    <location>
        <begin position="1033"/>
        <end position="1126"/>
    </location>
</feature>